<reference evidence="2" key="2">
    <citation type="journal article" date="2023" name="IMA Fungus">
        <title>Comparative genomic study of the Penicillium genus elucidates a diverse pangenome and 15 lateral gene transfer events.</title>
        <authorList>
            <person name="Petersen C."/>
            <person name="Sorensen T."/>
            <person name="Nielsen M.R."/>
            <person name="Sondergaard T.E."/>
            <person name="Sorensen J.L."/>
            <person name="Fitzpatrick D.A."/>
            <person name="Frisvad J.C."/>
            <person name="Nielsen K.L."/>
        </authorList>
    </citation>
    <scope>NUCLEOTIDE SEQUENCE</scope>
    <source>
        <strain evidence="2">IBT 29677</strain>
    </source>
</reference>
<dbReference type="AlphaFoldDB" id="A0A9W9VDE3"/>
<name>A0A9W9VDE3_9EURO</name>
<dbReference type="GeneID" id="81377147"/>
<evidence type="ECO:0000256" key="1">
    <source>
        <dbReference type="SAM" id="MobiDB-lite"/>
    </source>
</evidence>
<comment type="caution">
    <text evidence="2">The sequence shown here is derived from an EMBL/GenBank/DDBJ whole genome shotgun (WGS) entry which is preliminary data.</text>
</comment>
<sequence>MPQILPLPQSTADPSPADTPFEEWPLSEFGESTENSPPGFWVAVYSSLELALVECRFGLARSCGHDTCNDCISVGSLEESVVVWVRTPQAFGVDLILEVLSEGSLVAMSAWDWNL</sequence>
<dbReference type="EMBL" id="JAPZBU010000012">
    <property type="protein sequence ID" value="KAJ5376644.1"/>
    <property type="molecule type" value="Genomic_DNA"/>
</dbReference>
<keyword evidence="3" id="KW-1185">Reference proteome</keyword>
<gene>
    <name evidence="2" type="ORF">N7509_013530</name>
</gene>
<dbReference type="RefSeq" id="XP_056481674.1">
    <property type="nucleotide sequence ID" value="XM_056638167.1"/>
</dbReference>
<feature type="region of interest" description="Disordered" evidence="1">
    <location>
        <begin position="1"/>
        <end position="34"/>
    </location>
</feature>
<dbReference type="Proteomes" id="UP001147747">
    <property type="component" value="Unassembled WGS sequence"/>
</dbReference>
<organism evidence="2 3">
    <name type="scientific">Penicillium cosmopolitanum</name>
    <dbReference type="NCBI Taxonomy" id="1131564"/>
    <lineage>
        <taxon>Eukaryota</taxon>
        <taxon>Fungi</taxon>
        <taxon>Dikarya</taxon>
        <taxon>Ascomycota</taxon>
        <taxon>Pezizomycotina</taxon>
        <taxon>Eurotiomycetes</taxon>
        <taxon>Eurotiomycetidae</taxon>
        <taxon>Eurotiales</taxon>
        <taxon>Aspergillaceae</taxon>
        <taxon>Penicillium</taxon>
    </lineage>
</organism>
<accession>A0A9W9VDE3</accession>
<evidence type="ECO:0000313" key="3">
    <source>
        <dbReference type="Proteomes" id="UP001147747"/>
    </source>
</evidence>
<proteinExistence type="predicted"/>
<protein>
    <submittedName>
        <fullName evidence="2">Uncharacterized protein</fullName>
    </submittedName>
</protein>
<reference evidence="2" key="1">
    <citation type="submission" date="2022-12" db="EMBL/GenBank/DDBJ databases">
        <authorList>
            <person name="Petersen C."/>
        </authorList>
    </citation>
    <scope>NUCLEOTIDE SEQUENCE</scope>
    <source>
        <strain evidence="2">IBT 29677</strain>
    </source>
</reference>
<evidence type="ECO:0000313" key="2">
    <source>
        <dbReference type="EMBL" id="KAJ5376644.1"/>
    </source>
</evidence>